<evidence type="ECO:0000259" key="5">
    <source>
        <dbReference type="Pfam" id="PF03968"/>
    </source>
</evidence>
<feature type="chain" id="PRO_5019778306" evidence="4">
    <location>
        <begin position="21"/>
        <end position="147"/>
    </location>
</feature>
<dbReference type="GO" id="GO:0001530">
    <property type="term" value="F:lipopolysaccharide binding"/>
    <property type="evidence" value="ECO:0007669"/>
    <property type="project" value="InterPro"/>
</dbReference>
<dbReference type="InterPro" id="IPR052037">
    <property type="entry name" value="LPS_export_LptA"/>
</dbReference>
<evidence type="ECO:0000256" key="2">
    <source>
        <dbReference type="ARBA" id="ARBA00022729"/>
    </source>
</evidence>
<evidence type="ECO:0000256" key="4">
    <source>
        <dbReference type="SAM" id="SignalP"/>
    </source>
</evidence>
<dbReference type="RefSeq" id="WP_121008904.1">
    <property type="nucleotide sequence ID" value="NZ_RCCJ01000001.1"/>
</dbReference>
<dbReference type="GO" id="GO:0017089">
    <property type="term" value="F:glycolipid transfer activity"/>
    <property type="evidence" value="ECO:0007669"/>
    <property type="project" value="TreeGrafter"/>
</dbReference>
<dbReference type="Pfam" id="PF03968">
    <property type="entry name" value="LptD_N"/>
    <property type="match status" value="1"/>
</dbReference>
<dbReference type="GO" id="GO:0009279">
    <property type="term" value="C:cell outer membrane"/>
    <property type="evidence" value="ECO:0007669"/>
    <property type="project" value="TreeGrafter"/>
</dbReference>
<keyword evidence="7" id="KW-1185">Reference proteome</keyword>
<dbReference type="EMBL" id="RCCJ01000001">
    <property type="protein sequence ID" value="RLJ69930.1"/>
    <property type="molecule type" value="Genomic_DNA"/>
</dbReference>
<organism evidence="6 7">
    <name type="scientific">Hydrogenivirga caldilitoris</name>
    <dbReference type="NCBI Taxonomy" id="246264"/>
    <lineage>
        <taxon>Bacteria</taxon>
        <taxon>Pseudomonadati</taxon>
        <taxon>Aquificota</taxon>
        <taxon>Aquificia</taxon>
        <taxon>Aquificales</taxon>
        <taxon>Aquificaceae</taxon>
        <taxon>Hydrogenivirga</taxon>
    </lineage>
</organism>
<dbReference type="Gene3D" id="2.60.450.10">
    <property type="entry name" value="Lipopolysaccharide (LPS) transport protein A like domain"/>
    <property type="match status" value="1"/>
</dbReference>
<feature type="signal peptide" evidence="4">
    <location>
        <begin position="1"/>
        <end position="20"/>
    </location>
</feature>
<keyword evidence="3" id="KW-0574">Periplasm</keyword>
<reference evidence="6 7" key="1">
    <citation type="submission" date="2018-10" db="EMBL/GenBank/DDBJ databases">
        <title>Genomic Encyclopedia of Archaeal and Bacterial Type Strains, Phase II (KMG-II): from individual species to whole genera.</title>
        <authorList>
            <person name="Goeker M."/>
        </authorList>
    </citation>
    <scope>NUCLEOTIDE SEQUENCE [LARGE SCALE GENOMIC DNA]</scope>
    <source>
        <strain evidence="6 7">DSM 16510</strain>
    </source>
</reference>
<evidence type="ECO:0000256" key="1">
    <source>
        <dbReference type="ARBA" id="ARBA00022448"/>
    </source>
</evidence>
<name>A0A497XP65_9AQUI</name>
<proteinExistence type="predicted"/>
<accession>A0A497XP65</accession>
<evidence type="ECO:0000256" key="3">
    <source>
        <dbReference type="ARBA" id="ARBA00022764"/>
    </source>
</evidence>
<dbReference type="PANTHER" id="PTHR36504:SF1">
    <property type="entry name" value="LIPOPOLYSACCHARIDE EXPORT SYSTEM PROTEIN LPTA"/>
    <property type="match status" value="1"/>
</dbReference>
<evidence type="ECO:0000313" key="6">
    <source>
        <dbReference type="EMBL" id="RLJ69930.1"/>
    </source>
</evidence>
<dbReference type="InterPro" id="IPR014340">
    <property type="entry name" value="LptA"/>
</dbReference>
<dbReference type="AlphaFoldDB" id="A0A497XP65"/>
<feature type="domain" description="Organic solvent tolerance-like N-terminal" evidence="5">
    <location>
        <begin position="23"/>
        <end position="126"/>
    </location>
</feature>
<dbReference type="OrthoDB" id="5295619at2"/>
<protein>
    <submittedName>
        <fullName evidence="6">Lipopolysaccharide export system protein LptA</fullName>
    </submittedName>
</protein>
<evidence type="ECO:0000313" key="7">
    <source>
        <dbReference type="Proteomes" id="UP000267841"/>
    </source>
</evidence>
<dbReference type="InterPro" id="IPR005653">
    <property type="entry name" value="OstA-like_N"/>
</dbReference>
<dbReference type="GO" id="GO:0015920">
    <property type="term" value="P:lipopolysaccharide transport"/>
    <property type="evidence" value="ECO:0007669"/>
    <property type="project" value="InterPro"/>
</dbReference>
<keyword evidence="2 4" id="KW-0732">Signal</keyword>
<sequence>MRFNLFCLLLLLISFLTVWAQPITGEAKNLEFKKDSIVYRGNVKLTRGESVLRADEVVIFLDEKGKPVKITATGNVRYYEPKRRAFSEYAEYDLRSDVIILRGKARVEEDKNILEADEIVYDRKKETLQAKGDNSRVRTIYIEEEKK</sequence>
<gene>
    <name evidence="6" type="ORF">BCF55_0189</name>
</gene>
<dbReference type="GO" id="GO:0030288">
    <property type="term" value="C:outer membrane-bounded periplasmic space"/>
    <property type="evidence" value="ECO:0007669"/>
    <property type="project" value="TreeGrafter"/>
</dbReference>
<dbReference type="PANTHER" id="PTHR36504">
    <property type="entry name" value="LIPOPOLYSACCHARIDE EXPORT SYSTEM PROTEIN LPTA"/>
    <property type="match status" value="1"/>
</dbReference>
<dbReference type="Proteomes" id="UP000267841">
    <property type="component" value="Unassembled WGS sequence"/>
</dbReference>
<comment type="caution">
    <text evidence="6">The sequence shown here is derived from an EMBL/GenBank/DDBJ whole genome shotgun (WGS) entry which is preliminary data.</text>
</comment>
<dbReference type="NCBIfam" id="TIGR03002">
    <property type="entry name" value="outer_YhbN_LptA"/>
    <property type="match status" value="1"/>
</dbReference>
<keyword evidence="1" id="KW-0813">Transport</keyword>